<dbReference type="AlphaFoldDB" id="A0AAX3BE08"/>
<sequence length="182" mass="21161">MRRRWLLLLGVVLSFLGCVQREEEKAVRDFLRVWEDVRPFYRDRVSLIASRGFLDGALIPLLHKDLVTNALFCKVVTQHFDTVESYIEVFSNISLHYTYLSFSESLGGRSPAVIARQIEDTIVALESLPESKEREQRLALASMMKKRLTQYETLRPLVSSNWIRVIYRHAQELGKVYQGLLE</sequence>
<protein>
    <recommendedName>
        <fullName evidence="3">Lipoprotein</fullName>
    </recommendedName>
</protein>
<dbReference type="Proteomes" id="UP001056539">
    <property type="component" value="Chromosome"/>
</dbReference>
<dbReference type="EMBL" id="CP073355">
    <property type="protein sequence ID" value="URA10481.1"/>
    <property type="molecule type" value="Genomic_DNA"/>
</dbReference>
<dbReference type="KEGG" id="taqu:KDW03_01375"/>
<evidence type="ECO:0000313" key="2">
    <source>
        <dbReference type="Proteomes" id="UP001056539"/>
    </source>
</evidence>
<name>A0AAX3BE08_9SPIR</name>
<reference evidence="1" key="2">
    <citation type="submission" date="2022-06" db="EMBL/GenBank/DDBJ databases">
        <title>Thermospira aquatica gen. nov., sp. nov.</title>
        <authorList>
            <person name="Ben Ali Gam Z."/>
            <person name="Labat M."/>
        </authorList>
    </citation>
    <scope>NUCLEOTIDE SEQUENCE</scope>
    <source>
        <strain evidence="1">F1F22</strain>
    </source>
</reference>
<accession>A0AAX3BE08</accession>
<gene>
    <name evidence="1" type="ORF">KDW03_01375</name>
</gene>
<dbReference type="RefSeq" id="WP_271435608.1">
    <property type="nucleotide sequence ID" value="NZ_CP073355.1"/>
</dbReference>
<evidence type="ECO:0008006" key="3">
    <source>
        <dbReference type="Google" id="ProtNLM"/>
    </source>
</evidence>
<dbReference type="PROSITE" id="PS51257">
    <property type="entry name" value="PROKAR_LIPOPROTEIN"/>
    <property type="match status" value="1"/>
</dbReference>
<evidence type="ECO:0000313" key="1">
    <source>
        <dbReference type="EMBL" id="URA10481.1"/>
    </source>
</evidence>
<keyword evidence="2" id="KW-1185">Reference proteome</keyword>
<reference evidence="1" key="1">
    <citation type="submission" date="2021-04" db="EMBL/GenBank/DDBJ databases">
        <authorList>
            <person name="Postec A."/>
        </authorList>
    </citation>
    <scope>NUCLEOTIDE SEQUENCE</scope>
    <source>
        <strain evidence="1">F1F22</strain>
    </source>
</reference>
<proteinExistence type="predicted"/>
<organism evidence="1 2">
    <name type="scientific">Thermospira aquatica</name>
    <dbReference type="NCBI Taxonomy" id="2828656"/>
    <lineage>
        <taxon>Bacteria</taxon>
        <taxon>Pseudomonadati</taxon>
        <taxon>Spirochaetota</taxon>
        <taxon>Spirochaetia</taxon>
        <taxon>Brevinematales</taxon>
        <taxon>Thermospiraceae</taxon>
        <taxon>Thermospira</taxon>
    </lineage>
</organism>